<keyword evidence="2" id="KW-1185">Reference proteome</keyword>
<dbReference type="Proteomes" id="UP000031802">
    <property type="component" value="Unassembled WGS sequence"/>
</dbReference>
<sequence>MSTLKISDADWAILKVKLSRKYNHLSDEDLAYHAGEEEQLLAKLAKRLRRNKDYILFTLAKELKNLESNSL</sequence>
<evidence type="ECO:0000313" key="1">
    <source>
        <dbReference type="EMBL" id="KGE14053.1"/>
    </source>
</evidence>
<name>A0A0B8T420_9SPHI</name>
<dbReference type="InterPro" id="IPR036629">
    <property type="entry name" value="YjbJ_sf"/>
</dbReference>
<protein>
    <submittedName>
        <fullName evidence="1">Uncharacterized protein</fullName>
    </submittedName>
</protein>
<dbReference type="RefSeq" id="WP_037499053.1">
    <property type="nucleotide sequence ID" value="NZ_JJMU01000032.1"/>
</dbReference>
<comment type="caution">
    <text evidence="1">The sequence shown here is derived from an EMBL/GenBank/DDBJ whole genome shotgun (WGS) entry which is preliminary data.</text>
</comment>
<dbReference type="STRING" id="1229276.DI53_2247"/>
<dbReference type="Gene3D" id="1.10.1470.10">
    <property type="entry name" value="YjbJ"/>
    <property type="match status" value="1"/>
</dbReference>
<reference evidence="1 2" key="2">
    <citation type="journal article" date="2015" name="PLoS ONE">
        <title>Whole-Genome Optical Mapping and Finished Genome Sequence of Sphingobacterium deserti sp. nov., a New Species Isolated from the Western Desert of China.</title>
        <authorList>
            <person name="Teng C."/>
            <person name="Zhou Z."/>
            <person name="Molnar I."/>
            <person name="Li X."/>
            <person name="Tang R."/>
            <person name="Chen M."/>
            <person name="Wang L."/>
            <person name="Su S."/>
            <person name="Zhang W."/>
            <person name="Lin M."/>
        </authorList>
    </citation>
    <scope>NUCLEOTIDE SEQUENCE [LARGE SCALE GENOMIC DNA]</scope>
    <source>
        <strain evidence="2">ACCC05744</strain>
    </source>
</reference>
<reference evidence="2" key="1">
    <citation type="submission" date="2014-04" db="EMBL/GenBank/DDBJ databases">
        <title>Whole-Genome optical mapping and complete genome sequence of Sphingobacterium deserti sp. nov., a new spaces isolated from desert in the west of China.</title>
        <authorList>
            <person name="Teng C."/>
            <person name="Zhou Z."/>
            <person name="Li X."/>
            <person name="Chen M."/>
            <person name="Lin M."/>
            <person name="Wang L."/>
            <person name="Su S."/>
            <person name="Zhang C."/>
            <person name="Zhang W."/>
        </authorList>
    </citation>
    <scope>NUCLEOTIDE SEQUENCE [LARGE SCALE GENOMIC DNA]</scope>
    <source>
        <strain evidence="2">ACCC05744</strain>
    </source>
</reference>
<dbReference type="OrthoDB" id="770226at2"/>
<dbReference type="PATRIC" id="fig|1229276.3.peg.2310"/>
<accession>A0A0B8T420</accession>
<evidence type="ECO:0000313" key="2">
    <source>
        <dbReference type="Proteomes" id="UP000031802"/>
    </source>
</evidence>
<gene>
    <name evidence="1" type="ORF">DI53_2247</name>
</gene>
<dbReference type="AlphaFoldDB" id="A0A0B8T420"/>
<organism evidence="1 2">
    <name type="scientific">Sphingobacterium deserti</name>
    <dbReference type="NCBI Taxonomy" id="1229276"/>
    <lineage>
        <taxon>Bacteria</taxon>
        <taxon>Pseudomonadati</taxon>
        <taxon>Bacteroidota</taxon>
        <taxon>Sphingobacteriia</taxon>
        <taxon>Sphingobacteriales</taxon>
        <taxon>Sphingobacteriaceae</taxon>
        <taxon>Sphingobacterium</taxon>
    </lineage>
</organism>
<dbReference type="EMBL" id="JJMU01000032">
    <property type="protein sequence ID" value="KGE14053.1"/>
    <property type="molecule type" value="Genomic_DNA"/>
</dbReference>
<proteinExistence type="predicted"/>